<accession>A0A1M6MII0</accession>
<evidence type="ECO:0000259" key="6">
    <source>
        <dbReference type="Pfam" id="PF13458"/>
    </source>
</evidence>
<dbReference type="InterPro" id="IPR051010">
    <property type="entry name" value="BCAA_transport"/>
</dbReference>
<evidence type="ECO:0000256" key="2">
    <source>
        <dbReference type="ARBA" id="ARBA00022448"/>
    </source>
</evidence>
<dbReference type="EMBL" id="LT670844">
    <property type="protein sequence ID" value="SHJ83331.1"/>
    <property type="molecule type" value="Genomic_DNA"/>
</dbReference>
<dbReference type="PROSITE" id="PS51318">
    <property type="entry name" value="TAT"/>
    <property type="match status" value="1"/>
</dbReference>
<evidence type="ECO:0000313" key="7">
    <source>
        <dbReference type="EMBL" id="SHJ83331.1"/>
    </source>
</evidence>
<dbReference type="PRINTS" id="PR00337">
    <property type="entry name" value="LEUILEVALBP"/>
</dbReference>
<dbReference type="Pfam" id="PF13458">
    <property type="entry name" value="Peripla_BP_6"/>
    <property type="match status" value="1"/>
</dbReference>
<proteinExistence type="inferred from homology"/>
<dbReference type="PANTHER" id="PTHR30483:SF6">
    <property type="entry name" value="PERIPLASMIC BINDING PROTEIN OF ABC TRANSPORTER FOR NATURAL AMINO ACIDS"/>
    <property type="match status" value="1"/>
</dbReference>
<dbReference type="PANTHER" id="PTHR30483">
    <property type="entry name" value="LEUCINE-SPECIFIC-BINDING PROTEIN"/>
    <property type="match status" value="1"/>
</dbReference>
<reference evidence="7 8" key="1">
    <citation type="submission" date="2016-11" db="EMBL/GenBank/DDBJ databases">
        <authorList>
            <person name="Jaros S."/>
            <person name="Januszkiewicz K."/>
            <person name="Wedrychowicz H."/>
        </authorList>
    </citation>
    <scope>NUCLEOTIDE SEQUENCE [LARGE SCALE GENOMIC DNA]</scope>
    <source>
        <strain evidence="7 8">GAS499</strain>
    </source>
</reference>
<dbReference type="InterPro" id="IPR006311">
    <property type="entry name" value="TAT_signal"/>
</dbReference>
<feature type="chain" id="PRO_5012929185" evidence="5">
    <location>
        <begin position="30"/>
        <end position="394"/>
    </location>
</feature>
<dbReference type="InterPro" id="IPR028081">
    <property type="entry name" value="Leu-bd"/>
</dbReference>
<sequence>MPTNLTRRQAIALPAGIALGSLIGGPAAAAEPVKIGLVAALSGQSAKSGEGITRGLTIAIDEINARGGVLGGRMLELVRRDDESNPAKGQTAARELIDKEGVVALFGGIDSPVSQAIVPLVNQAQVPFMGVWAAATNITRNGANPNFVFRVSAVDVLVDRALIKHAMTTFSAKTPGLMLVNNGWGESNLAGLTAAAEAAGIKLAGSEKFEDKDVDMTPQLQRLREAGADTVILVGNAAPGAQVVKSLQKSAWTVPVVSHWGISGGRFPELAGSWAGKVHFVQTYSFFGPQNDIGKKVLAALMAKYPDIKGPGDVTPPVGVANAYDAMQLTALALAKAGSTEGPKLREGFLGIESYQGLIKSYTKPFTDANHDALNENDYVMVRYNGDQIEPITG</sequence>
<dbReference type="Proteomes" id="UP000189935">
    <property type="component" value="Chromosome I"/>
</dbReference>
<keyword evidence="4" id="KW-0029">Amino-acid transport</keyword>
<evidence type="ECO:0000313" key="8">
    <source>
        <dbReference type="Proteomes" id="UP000189935"/>
    </source>
</evidence>
<dbReference type="RefSeq" id="WP_079537702.1">
    <property type="nucleotide sequence ID" value="NZ_LT670844.1"/>
</dbReference>
<name>A0A1M6MII0_9BRAD</name>
<dbReference type="OrthoDB" id="9768099at2"/>
<protein>
    <submittedName>
        <fullName evidence="7">Amino acid/amide ABC transporter substrate-binding protein, HAAT family</fullName>
    </submittedName>
</protein>
<evidence type="ECO:0000256" key="5">
    <source>
        <dbReference type="SAM" id="SignalP"/>
    </source>
</evidence>
<feature type="signal peptide" evidence="5">
    <location>
        <begin position="1"/>
        <end position="29"/>
    </location>
</feature>
<evidence type="ECO:0000256" key="4">
    <source>
        <dbReference type="ARBA" id="ARBA00022970"/>
    </source>
</evidence>
<organism evidence="7 8">
    <name type="scientific">Bradyrhizobium lablabi</name>
    <dbReference type="NCBI Taxonomy" id="722472"/>
    <lineage>
        <taxon>Bacteria</taxon>
        <taxon>Pseudomonadati</taxon>
        <taxon>Pseudomonadota</taxon>
        <taxon>Alphaproteobacteria</taxon>
        <taxon>Hyphomicrobiales</taxon>
        <taxon>Nitrobacteraceae</taxon>
        <taxon>Bradyrhizobium</taxon>
    </lineage>
</organism>
<gene>
    <name evidence="7" type="ORF">SAMN05444159_1630</name>
</gene>
<feature type="domain" description="Leucine-binding protein" evidence="6">
    <location>
        <begin position="32"/>
        <end position="385"/>
    </location>
</feature>
<keyword evidence="3 5" id="KW-0732">Signal</keyword>
<comment type="similarity">
    <text evidence="1">Belongs to the leucine-binding protein family.</text>
</comment>
<dbReference type="CDD" id="cd19979">
    <property type="entry name" value="PBP1_ABC_ligand_binding-like"/>
    <property type="match status" value="1"/>
</dbReference>
<dbReference type="GO" id="GO:0006865">
    <property type="term" value="P:amino acid transport"/>
    <property type="evidence" value="ECO:0007669"/>
    <property type="project" value="UniProtKB-KW"/>
</dbReference>
<evidence type="ECO:0000256" key="1">
    <source>
        <dbReference type="ARBA" id="ARBA00010062"/>
    </source>
</evidence>
<dbReference type="SUPFAM" id="SSF53822">
    <property type="entry name" value="Periplasmic binding protein-like I"/>
    <property type="match status" value="1"/>
</dbReference>
<evidence type="ECO:0000256" key="3">
    <source>
        <dbReference type="ARBA" id="ARBA00022729"/>
    </source>
</evidence>
<keyword evidence="2" id="KW-0813">Transport</keyword>
<dbReference type="AlphaFoldDB" id="A0A1M6MII0"/>
<dbReference type="InterPro" id="IPR000709">
    <property type="entry name" value="Leu_Ile_Val-bd"/>
</dbReference>
<dbReference type="Gene3D" id="3.40.50.2300">
    <property type="match status" value="2"/>
</dbReference>
<dbReference type="InterPro" id="IPR028082">
    <property type="entry name" value="Peripla_BP_I"/>
</dbReference>